<dbReference type="Gene3D" id="1.20.1280.40">
    <property type="entry name" value="HHA"/>
    <property type="match status" value="1"/>
</dbReference>
<accession>A0A625PLF3</accession>
<organism evidence="2">
    <name type="scientific">Salmonella enteritidis</name>
    <dbReference type="NCBI Taxonomy" id="149539"/>
    <lineage>
        <taxon>Bacteria</taxon>
        <taxon>Pseudomonadati</taxon>
        <taxon>Pseudomonadota</taxon>
        <taxon>Gammaproteobacteria</taxon>
        <taxon>Enterobacterales</taxon>
        <taxon>Enterobacteriaceae</taxon>
        <taxon>Salmonella</taxon>
    </lineage>
</organism>
<sequence>MLPLSNFEYKARRSYYLMRFRACRQRDTLEKVYQSMLDRDQVPECDYGAFESAADHRRAEIVSGKLWDKVPSHVWRYVD</sequence>
<name>A0A625PLF3_SALEN</name>
<dbReference type="EMBL" id="AALIND010000038">
    <property type="protein sequence ID" value="ECZ9813256.1"/>
    <property type="molecule type" value="Genomic_DNA"/>
</dbReference>
<dbReference type="Pfam" id="PF05321">
    <property type="entry name" value="HHA"/>
    <property type="match status" value="1"/>
</dbReference>
<dbReference type="AlphaFoldDB" id="A0A625PLF3"/>
<comment type="caution">
    <text evidence="2">The sequence shown here is derived from an EMBL/GenBank/DDBJ whole genome shotgun (WGS) entry which is preliminary data.</text>
</comment>
<dbReference type="SUPFAM" id="SSF68989">
    <property type="entry name" value="Hemolysin expression modulating protein HHA"/>
    <property type="match status" value="1"/>
</dbReference>
<gene>
    <name evidence="2" type="ORF">A4M41_23270</name>
</gene>
<comment type="similarity">
    <text evidence="1">Belongs to the Hha/YmoA/Cnu family.</text>
</comment>
<dbReference type="InterPro" id="IPR036666">
    <property type="entry name" value="HHA_sf"/>
</dbReference>
<proteinExistence type="inferred from homology"/>
<reference evidence="2" key="1">
    <citation type="submission" date="2018-07" db="EMBL/GenBank/DDBJ databases">
        <authorList>
            <person name="Ashton P.M."/>
            <person name="Dallman T."/>
            <person name="Nair S."/>
            <person name="De Pinna E."/>
            <person name="Peters T."/>
            <person name="Grant K."/>
        </authorList>
    </citation>
    <scope>NUCLEOTIDE SEQUENCE</scope>
    <source>
        <strain evidence="2">127426</strain>
    </source>
</reference>
<evidence type="ECO:0008006" key="3">
    <source>
        <dbReference type="Google" id="ProtNLM"/>
    </source>
</evidence>
<dbReference type="InterPro" id="IPR007985">
    <property type="entry name" value="Hemolysn_expr_modulating_HHA"/>
</dbReference>
<evidence type="ECO:0000256" key="1">
    <source>
        <dbReference type="ARBA" id="ARBA00010526"/>
    </source>
</evidence>
<protein>
    <recommendedName>
        <fullName evidence="3">Hemolysin expression modulating protein</fullName>
    </recommendedName>
</protein>
<evidence type="ECO:0000313" key="2">
    <source>
        <dbReference type="EMBL" id="ECZ9813256.1"/>
    </source>
</evidence>